<dbReference type="GeneID" id="95395939"/>
<keyword evidence="2" id="KW-1185">Reference proteome</keyword>
<comment type="caution">
    <text evidence="1">The sequence shown here is derived from an EMBL/GenBank/DDBJ whole genome shotgun (WGS) entry which is preliminary data.</text>
</comment>
<sequence>MTVMAAPDPFTTLCADIDQIIGYASTHQPRSLQQQLGPSDLGSPCDRRLGFQLARIPPCNFPSKWEAYIGTAVHAKLASDFALVPLPDGSPRFLVEQKLPIGHITPDVLEGTSDLYDRLTGIVFDWKIVGKDSLARYRRHGPGPRYRIQDHTYGLGWRLRGYPVRAVGIGFLPRSDRYDKRLFWHEPYNEAIAMHAIQRANGIAAAIVQSGPAIVPQLRTAADDCFFCPWFKTGTGDLTRACPGDLDLPRPSRPLADLYPAPKELA</sequence>
<dbReference type="Proteomes" id="UP000579945">
    <property type="component" value="Unassembled WGS sequence"/>
</dbReference>
<dbReference type="EMBL" id="JACIBV010000003">
    <property type="protein sequence ID" value="MBB3734051.1"/>
    <property type="molecule type" value="Genomic_DNA"/>
</dbReference>
<name>A0A7W5VFN9_9ACTN</name>
<dbReference type="RefSeq" id="WP_183663048.1">
    <property type="nucleotide sequence ID" value="NZ_JACIBV010000003.1"/>
</dbReference>
<gene>
    <name evidence="1" type="ORF">FHR33_010004</name>
</gene>
<proteinExistence type="predicted"/>
<reference evidence="1 2" key="1">
    <citation type="submission" date="2020-08" db="EMBL/GenBank/DDBJ databases">
        <title>Sequencing the genomes of 1000 actinobacteria strains.</title>
        <authorList>
            <person name="Klenk H.-P."/>
        </authorList>
    </citation>
    <scope>NUCLEOTIDE SEQUENCE [LARGE SCALE GENOMIC DNA]</scope>
    <source>
        <strain evidence="1 2">DSM 44320</strain>
    </source>
</reference>
<accession>A0A7W5VFN9</accession>
<evidence type="ECO:0000313" key="2">
    <source>
        <dbReference type="Proteomes" id="UP000579945"/>
    </source>
</evidence>
<organism evidence="1 2">
    <name type="scientific">Nonomuraea dietziae</name>
    <dbReference type="NCBI Taxonomy" id="65515"/>
    <lineage>
        <taxon>Bacteria</taxon>
        <taxon>Bacillati</taxon>
        <taxon>Actinomycetota</taxon>
        <taxon>Actinomycetes</taxon>
        <taxon>Streptosporangiales</taxon>
        <taxon>Streptosporangiaceae</taxon>
        <taxon>Nonomuraea</taxon>
    </lineage>
</organism>
<dbReference type="AlphaFoldDB" id="A0A7W5VFN9"/>
<protein>
    <submittedName>
        <fullName evidence="1">Uncharacterized protein</fullName>
    </submittedName>
</protein>
<evidence type="ECO:0000313" key="1">
    <source>
        <dbReference type="EMBL" id="MBB3734051.1"/>
    </source>
</evidence>